<gene>
    <name evidence="3" type="ORF">R3P38DRAFT_3007346</name>
</gene>
<accession>A0AAW0AK72</accession>
<feature type="compositionally biased region" description="Acidic residues" evidence="1">
    <location>
        <begin position="372"/>
        <end position="396"/>
    </location>
</feature>
<dbReference type="AlphaFoldDB" id="A0AAW0AK72"/>
<dbReference type="Proteomes" id="UP001362999">
    <property type="component" value="Unassembled WGS sequence"/>
</dbReference>
<evidence type="ECO:0000313" key="3">
    <source>
        <dbReference type="EMBL" id="KAK7013292.1"/>
    </source>
</evidence>
<feature type="region of interest" description="Disordered" evidence="1">
    <location>
        <begin position="343"/>
        <end position="396"/>
    </location>
</feature>
<dbReference type="EMBL" id="JAWWNJ010000060">
    <property type="protein sequence ID" value="KAK7013292.1"/>
    <property type="molecule type" value="Genomic_DNA"/>
</dbReference>
<feature type="compositionally biased region" description="Polar residues" evidence="1">
    <location>
        <begin position="119"/>
        <end position="129"/>
    </location>
</feature>
<name>A0AAW0AK72_9AGAR</name>
<feature type="compositionally biased region" description="Low complexity" evidence="1">
    <location>
        <begin position="143"/>
        <end position="153"/>
    </location>
</feature>
<proteinExistence type="predicted"/>
<feature type="compositionally biased region" description="Basic and acidic residues" evidence="1">
    <location>
        <begin position="343"/>
        <end position="354"/>
    </location>
</feature>
<feature type="region of interest" description="Disordered" evidence="1">
    <location>
        <begin position="104"/>
        <end position="166"/>
    </location>
</feature>
<evidence type="ECO:0000256" key="1">
    <source>
        <dbReference type="SAM" id="MobiDB-lite"/>
    </source>
</evidence>
<reference evidence="3 4" key="1">
    <citation type="journal article" date="2024" name="J Genomics">
        <title>Draft genome sequencing and assembly of Favolaschia claudopus CIRM-BRFM 2984 isolated from oak limbs.</title>
        <authorList>
            <person name="Navarro D."/>
            <person name="Drula E."/>
            <person name="Chaduli D."/>
            <person name="Cazenave R."/>
            <person name="Ahrendt S."/>
            <person name="Wang J."/>
            <person name="Lipzen A."/>
            <person name="Daum C."/>
            <person name="Barry K."/>
            <person name="Grigoriev I.V."/>
            <person name="Favel A."/>
            <person name="Rosso M.N."/>
            <person name="Martin F."/>
        </authorList>
    </citation>
    <scope>NUCLEOTIDE SEQUENCE [LARGE SCALE GENOMIC DNA]</scope>
    <source>
        <strain evidence="3 4">CIRM-BRFM 2984</strain>
    </source>
</reference>
<comment type="caution">
    <text evidence="3">The sequence shown here is derived from an EMBL/GenBank/DDBJ whole genome shotgun (WGS) entry which is preliminary data.</text>
</comment>
<sequence>MIDPVYLVLLFLLAVTNLGRLKQIVHWVYGLIFGARGPRLVPLYDRQGQLIGMVRLRPQGTQEQQRLHAATFAAESSRAIQLNPEFMPPHTQPSRELQRLTITAPTEASQAADRKLRRTTTSSRVQLSETVHRVATPAESSESNPTARSSRPAPARPPLETPSSAVDAGTQIRVWDGWPNVQFQYLFSPQQLADTDNLAINWACESRPQGHRGSTAAVLWRKGKEVRRRCIGALVCTSRACSFNLTAAPAVRGFDLERQLRKKCLCGEDLGLVACGIDISVFFFRGGACFVHSGEHTHGKYTHSLIHRPREAFEFAEYVAKRPISLEASSLTEGSHFRSDVKFASESSKLKDPAEDSGDQSDAVEVTKELYIDDSDTDTAERREEEDDPEANLGED</sequence>
<feature type="signal peptide" evidence="2">
    <location>
        <begin position="1"/>
        <end position="21"/>
    </location>
</feature>
<feature type="chain" id="PRO_5043821832" evidence="2">
    <location>
        <begin position="22"/>
        <end position="396"/>
    </location>
</feature>
<protein>
    <submittedName>
        <fullName evidence="3">Uncharacterized protein</fullName>
    </submittedName>
</protein>
<keyword evidence="2" id="KW-0732">Signal</keyword>
<evidence type="ECO:0000256" key="2">
    <source>
        <dbReference type="SAM" id="SignalP"/>
    </source>
</evidence>
<evidence type="ECO:0000313" key="4">
    <source>
        <dbReference type="Proteomes" id="UP001362999"/>
    </source>
</evidence>
<keyword evidence="4" id="KW-1185">Reference proteome</keyword>
<organism evidence="3 4">
    <name type="scientific">Favolaschia claudopus</name>
    <dbReference type="NCBI Taxonomy" id="2862362"/>
    <lineage>
        <taxon>Eukaryota</taxon>
        <taxon>Fungi</taxon>
        <taxon>Dikarya</taxon>
        <taxon>Basidiomycota</taxon>
        <taxon>Agaricomycotina</taxon>
        <taxon>Agaricomycetes</taxon>
        <taxon>Agaricomycetidae</taxon>
        <taxon>Agaricales</taxon>
        <taxon>Marasmiineae</taxon>
        <taxon>Mycenaceae</taxon>
        <taxon>Favolaschia</taxon>
    </lineage>
</organism>